<dbReference type="PANTHER" id="PTHR10587:SF133">
    <property type="entry name" value="CHITIN DEACETYLASE 1-RELATED"/>
    <property type="match status" value="1"/>
</dbReference>
<dbReference type="GO" id="GO:0005975">
    <property type="term" value="P:carbohydrate metabolic process"/>
    <property type="evidence" value="ECO:0007669"/>
    <property type="project" value="InterPro"/>
</dbReference>
<feature type="signal peptide" evidence="3">
    <location>
        <begin position="1"/>
        <end position="27"/>
    </location>
</feature>
<evidence type="ECO:0000256" key="3">
    <source>
        <dbReference type="SAM" id="SignalP"/>
    </source>
</evidence>
<protein>
    <submittedName>
        <fullName evidence="5">Polysaccharide deacetylase</fullName>
    </submittedName>
</protein>
<dbReference type="InterPro" id="IPR011330">
    <property type="entry name" value="Glyco_hydro/deAcase_b/a-brl"/>
</dbReference>
<keyword evidence="1" id="KW-0479">Metal-binding</keyword>
<dbReference type="PANTHER" id="PTHR10587">
    <property type="entry name" value="GLYCOSYL TRANSFERASE-RELATED"/>
    <property type="match status" value="1"/>
</dbReference>
<dbReference type="Pfam" id="PF01522">
    <property type="entry name" value="Polysacc_deac_1"/>
    <property type="match status" value="1"/>
</dbReference>
<feature type="domain" description="NodB homology" evidence="4">
    <location>
        <begin position="75"/>
        <end position="301"/>
    </location>
</feature>
<sequence length="301" mass="33452" precursor="true">MKRTVRIFSSIALLTIAVCFWSACSIADDGGTEDTGKPEPKPDAISRLDQAEQTGVIKTTGSSPPASQPAKLTKGGVVLTFDDRNFDDWVNTLSLFDEFNVKATFFIHGKIDGPARMAIAQLKLHGHAIGSHSVSHLKAVEYFEANSAEKFLQTEIDPQMREFESAGVDVVSFAYPMSRNNTTTDKTLLKVFRHLRTGRNITEGKRFRDDDAFFVKATEVSEHGCLYAKGIDHAPWRPDRTYAQIDGALERAAANDEIIVLYAHRISETGTRNYLTPEALMRVISKAKSIGLQFYTFDQLP</sequence>
<dbReference type="Gene3D" id="3.20.20.370">
    <property type="entry name" value="Glycoside hydrolase/deacetylase"/>
    <property type="match status" value="1"/>
</dbReference>
<evidence type="ECO:0000256" key="2">
    <source>
        <dbReference type="ARBA" id="ARBA00022801"/>
    </source>
</evidence>
<name>A0A517NUZ8_9BACT</name>
<evidence type="ECO:0000256" key="1">
    <source>
        <dbReference type="ARBA" id="ARBA00022723"/>
    </source>
</evidence>
<accession>A0A517NUZ8</accession>
<dbReference type="Proteomes" id="UP000319817">
    <property type="component" value="Chromosome"/>
</dbReference>
<dbReference type="GO" id="GO:0016810">
    <property type="term" value="F:hydrolase activity, acting on carbon-nitrogen (but not peptide) bonds"/>
    <property type="evidence" value="ECO:0007669"/>
    <property type="project" value="InterPro"/>
</dbReference>
<dbReference type="RefSeq" id="WP_145418662.1">
    <property type="nucleotide sequence ID" value="NZ_CP036526.1"/>
</dbReference>
<dbReference type="PROSITE" id="PS51257">
    <property type="entry name" value="PROKAR_LIPOPROTEIN"/>
    <property type="match status" value="1"/>
</dbReference>
<evidence type="ECO:0000259" key="4">
    <source>
        <dbReference type="PROSITE" id="PS51677"/>
    </source>
</evidence>
<gene>
    <name evidence="5" type="ORF">K239x_29380</name>
</gene>
<keyword evidence="3" id="KW-0732">Signal</keyword>
<dbReference type="InterPro" id="IPR002509">
    <property type="entry name" value="NODB_dom"/>
</dbReference>
<dbReference type="GO" id="GO:0046872">
    <property type="term" value="F:metal ion binding"/>
    <property type="evidence" value="ECO:0007669"/>
    <property type="project" value="UniProtKB-KW"/>
</dbReference>
<proteinExistence type="predicted"/>
<evidence type="ECO:0000313" key="5">
    <source>
        <dbReference type="EMBL" id="QDT10945.1"/>
    </source>
</evidence>
<reference evidence="5 6" key="1">
    <citation type="submission" date="2019-02" db="EMBL/GenBank/DDBJ databases">
        <title>Deep-cultivation of Planctomycetes and their phenomic and genomic characterization uncovers novel biology.</title>
        <authorList>
            <person name="Wiegand S."/>
            <person name="Jogler M."/>
            <person name="Boedeker C."/>
            <person name="Pinto D."/>
            <person name="Vollmers J."/>
            <person name="Rivas-Marin E."/>
            <person name="Kohn T."/>
            <person name="Peeters S.H."/>
            <person name="Heuer A."/>
            <person name="Rast P."/>
            <person name="Oberbeckmann S."/>
            <person name="Bunk B."/>
            <person name="Jeske O."/>
            <person name="Meyerdierks A."/>
            <person name="Storesund J.E."/>
            <person name="Kallscheuer N."/>
            <person name="Luecker S."/>
            <person name="Lage O.M."/>
            <person name="Pohl T."/>
            <person name="Merkel B.J."/>
            <person name="Hornburger P."/>
            <person name="Mueller R.-W."/>
            <person name="Bruemmer F."/>
            <person name="Labrenz M."/>
            <person name="Spormann A.M."/>
            <person name="Op den Camp H."/>
            <person name="Overmann J."/>
            <person name="Amann R."/>
            <person name="Jetten M.S.M."/>
            <person name="Mascher T."/>
            <person name="Medema M.H."/>
            <person name="Devos D.P."/>
            <person name="Kaster A.-K."/>
            <person name="Ovreas L."/>
            <person name="Rohde M."/>
            <person name="Galperin M.Y."/>
            <person name="Jogler C."/>
        </authorList>
    </citation>
    <scope>NUCLEOTIDE SEQUENCE [LARGE SCALE GENOMIC DNA]</scope>
    <source>
        <strain evidence="5 6">K23_9</strain>
    </source>
</reference>
<dbReference type="PROSITE" id="PS51677">
    <property type="entry name" value="NODB"/>
    <property type="match status" value="1"/>
</dbReference>
<keyword evidence="2" id="KW-0378">Hydrolase</keyword>
<dbReference type="OrthoDB" id="258610at2"/>
<keyword evidence="6" id="KW-1185">Reference proteome</keyword>
<dbReference type="InterPro" id="IPR050248">
    <property type="entry name" value="Polysacc_deacetylase_ArnD"/>
</dbReference>
<dbReference type="GO" id="GO:0016020">
    <property type="term" value="C:membrane"/>
    <property type="evidence" value="ECO:0007669"/>
    <property type="project" value="TreeGrafter"/>
</dbReference>
<evidence type="ECO:0000313" key="6">
    <source>
        <dbReference type="Proteomes" id="UP000319817"/>
    </source>
</evidence>
<dbReference type="SUPFAM" id="SSF88713">
    <property type="entry name" value="Glycoside hydrolase/deacetylase"/>
    <property type="match status" value="1"/>
</dbReference>
<dbReference type="EMBL" id="CP036526">
    <property type="protein sequence ID" value="QDT10945.1"/>
    <property type="molecule type" value="Genomic_DNA"/>
</dbReference>
<feature type="chain" id="PRO_5021845087" evidence="3">
    <location>
        <begin position="28"/>
        <end position="301"/>
    </location>
</feature>
<dbReference type="AlphaFoldDB" id="A0A517NUZ8"/>
<organism evidence="5 6">
    <name type="scientific">Stieleria marina</name>
    <dbReference type="NCBI Taxonomy" id="1930275"/>
    <lineage>
        <taxon>Bacteria</taxon>
        <taxon>Pseudomonadati</taxon>
        <taxon>Planctomycetota</taxon>
        <taxon>Planctomycetia</taxon>
        <taxon>Pirellulales</taxon>
        <taxon>Pirellulaceae</taxon>
        <taxon>Stieleria</taxon>
    </lineage>
</organism>